<protein>
    <recommendedName>
        <fullName evidence="6">Oxidase FUB9</fullName>
    </recommendedName>
    <alternativeName>
        <fullName evidence="7">Fusaric acid biosynthesis protein 9</fullName>
    </alternativeName>
</protein>
<evidence type="ECO:0000256" key="6">
    <source>
        <dbReference type="ARBA" id="ARBA00073420"/>
    </source>
</evidence>
<comment type="cofactor">
    <cofactor evidence="1">
        <name>FMN</name>
        <dbReference type="ChEBI" id="CHEBI:58210"/>
    </cofactor>
</comment>
<evidence type="ECO:0000259" key="9">
    <source>
        <dbReference type="PROSITE" id="PS51349"/>
    </source>
</evidence>
<dbReference type="InterPro" id="IPR013785">
    <property type="entry name" value="Aldolase_TIM"/>
</dbReference>
<dbReference type="InterPro" id="IPR008259">
    <property type="entry name" value="FMN_hydac_DH_AS"/>
</dbReference>
<feature type="region of interest" description="Disordered" evidence="8">
    <location>
        <begin position="199"/>
        <end position="228"/>
    </location>
</feature>
<comment type="pathway">
    <text evidence="2">Mycotoxin biosynthesis.</text>
</comment>
<dbReference type="Pfam" id="PF01070">
    <property type="entry name" value="FMN_dh"/>
    <property type="match status" value="1"/>
</dbReference>
<evidence type="ECO:0000313" key="10">
    <source>
        <dbReference type="EMBL" id="CAH0022984.1"/>
    </source>
</evidence>
<comment type="caution">
    <text evidence="10">The sequence shown here is derived from an EMBL/GenBank/DDBJ whole genome shotgun (WGS) entry which is preliminary data.</text>
</comment>
<dbReference type="GO" id="GO:0016491">
    <property type="term" value="F:oxidoreductase activity"/>
    <property type="evidence" value="ECO:0007669"/>
    <property type="project" value="UniProtKB-KW"/>
</dbReference>
<feature type="region of interest" description="Disordered" evidence="8">
    <location>
        <begin position="443"/>
        <end position="465"/>
    </location>
</feature>
<name>A0A9N9VGN8_9HYPO</name>
<sequence>MFWLKARPAFAMAHDLNCLTISELEALATQRLDKQTRDYYNEGADDGITVKENMSAYQKYRLRPRVLRNVSNVDSGVNVFGTRTSVPFGVAPAAMQKLAHQDGELATARACRTKGVALGLSSFSTTTLEDVGSASGSVPNVLQLYLFEERSHSIKMIQRAKEAGYKAIVLTVDTPLLGRRNLEIRNQFRLPRHLKAANFASESGTTGTPPSVASLKESSPGYHDGDRRVLPAGPVTFHSHGPNPTLTWEEAIPWLKTEASPMQVWVKGIVTAEDALLAVSNHVDGIIVSNHGGRQLDGTVATLDALPEIVKVVDHRIPVHVDGGIRHGTDVFKALALGADFCWVGRPVLWGLGYGGEAGVELCLRLLTDQFRLCMGLCGVTKVSDIGPEYLLKEEAAKFWSRLGRKRISDQRACEGTLITRRDPHTDGLQTQIQPEAAEFAHLEEPSTTPARTAPEEEGLSNGTRPSTNTFVPFYYHKYLQVADLQHLSPSQIHNLELEGCFQVPSQSVLNEFIRQYFIYVHPCLPLVNERTFWSIYSRTDNGQRKTSFFSLALFQSMLFAATRFVPIKMINACGFEDLRSARNAFYRRAELLLAHNLERDNFVMAQTCLLLSLQATLFEPSLNSMWLSKAIYHAEHAGANKYFSQAARDVGRILENKRLWWCCILRDRMIAVGVRRSIQVTSDRFDFTNPGLEEADLAEEIETSEVYSPEMKILLVRIIVAQCALAVAMTWTMTIVYPTGDISSQSRSSTVSQLVTSMVEIERGNTELAVWARKFKTDLTDCIRPDQRRKALESSAAVFADMTLIHYYSTQVALYNHLALVLQKHQSQLEDYEFRFHQLKSDLQLAITNVTGRFKGLTEEGLVQRLPISAPPCSALPVILENLDLKLSSLAEKANYQRQLRGPNDIIALLDDQHDYTECVNIAINSLLPVADAEIQQFFASWNGLAGIEGGGTNGIRLTMWSPTSWSDVFSENPMIYLRLSMSLDFALSRGKAPQITDLPDWTFETLVMPTNLHLISPSMTQMALPEAVLPSEEELNGLDELNGDDAVLEEPNQAWQVGEPNILRDWPFVGDIEFLESL</sequence>
<dbReference type="GO" id="GO:0003677">
    <property type="term" value="F:DNA binding"/>
    <property type="evidence" value="ECO:0007669"/>
    <property type="project" value="InterPro"/>
</dbReference>
<dbReference type="PROSITE" id="PS00557">
    <property type="entry name" value="FMN_HYDROXY_ACID_DH_1"/>
    <property type="match status" value="1"/>
</dbReference>
<keyword evidence="11" id="KW-1185">Reference proteome</keyword>
<dbReference type="PANTHER" id="PTHR10578:SF149">
    <property type="entry name" value="2-HYDROXYACID OXIDASE 2"/>
    <property type="match status" value="1"/>
</dbReference>
<evidence type="ECO:0000256" key="1">
    <source>
        <dbReference type="ARBA" id="ARBA00001917"/>
    </source>
</evidence>
<dbReference type="Gene3D" id="3.20.20.70">
    <property type="entry name" value="Aldolase class I"/>
    <property type="match status" value="1"/>
</dbReference>
<dbReference type="FunFam" id="3.20.20.70:FF:000056">
    <property type="entry name" value="hydroxyacid oxidase 2"/>
    <property type="match status" value="1"/>
</dbReference>
<dbReference type="InterPro" id="IPR037396">
    <property type="entry name" value="FMN_HAD"/>
</dbReference>
<gene>
    <name evidence="10" type="ORF">CRHIZ90672A_00014150</name>
</gene>
<feature type="compositionally biased region" description="Polar residues" evidence="8">
    <location>
        <begin position="200"/>
        <end position="211"/>
    </location>
</feature>
<organism evidence="10 11">
    <name type="scientific">Clonostachys rhizophaga</name>
    <dbReference type="NCBI Taxonomy" id="160324"/>
    <lineage>
        <taxon>Eukaryota</taxon>
        <taxon>Fungi</taxon>
        <taxon>Dikarya</taxon>
        <taxon>Ascomycota</taxon>
        <taxon>Pezizomycotina</taxon>
        <taxon>Sordariomycetes</taxon>
        <taxon>Hypocreomycetidae</taxon>
        <taxon>Hypocreales</taxon>
        <taxon>Bionectriaceae</taxon>
        <taxon>Clonostachys</taxon>
    </lineage>
</organism>
<dbReference type="Pfam" id="PF04082">
    <property type="entry name" value="Fungal_trans"/>
    <property type="match status" value="1"/>
</dbReference>
<dbReference type="InterPro" id="IPR000262">
    <property type="entry name" value="FMN-dep_DH"/>
</dbReference>
<evidence type="ECO:0000256" key="7">
    <source>
        <dbReference type="ARBA" id="ARBA00083297"/>
    </source>
</evidence>
<accession>A0A9N9VGN8</accession>
<proteinExistence type="inferred from homology"/>
<dbReference type="OrthoDB" id="5041285at2759"/>
<feature type="domain" description="FMN hydroxy acid dehydrogenase" evidence="9">
    <location>
        <begin position="13"/>
        <end position="396"/>
    </location>
</feature>
<evidence type="ECO:0000256" key="8">
    <source>
        <dbReference type="SAM" id="MobiDB-lite"/>
    </source>
</evidence>
<keyword evidence="4" id="KW-0539">Nucleus</keyword>
<reference evidence="10" key="1">
    <citation type="submission" date="2021-10" db="EMBL/GenBank/DDBJ databases">
        <authorList>
            <person name="Piombo E."/>
        </authorList>
    </citation>
    <scope>NUCLEOTIDE SEQUENCE</scope>
</reference>
<dbReference type="GO" id="GO:0010181">
    <property type="term" value="F:FMN binding"/>
    <property type="evidence" value="ECO:0007669"/>
    <property type="project" value="InterPro"/>
</dbReference>
<dbReference type="SUPFAM" id="SSF51395">
    <property type="entry name" value="FMN-linked oxidoreductases"/>
    <property type="match status" value="1"/>
</dbReference>
<dbReference type="AlphaFoldDB" id="A0A9N9VGN8"/>
<evidence type="ECO:0000256" key="4">
    <source>
        <dbReference type="ARBA" id="ARBA00023242"/>
    </source>
</evidence>
<dbReference type="GO" id="GO:0008270">
    <property type="term" value="F:zinc ion binding"/>
    <property type="evidence" value="ECO:0007669"/>
    <property type="project" value="InterPro"/>
</dbReference>
<evidence type="ECO:0000256" key="5">
    <source>
        <dbReference type="ARBA" id="ARBA00024042"/>
    </source>
</evidence>
<dbReference type="GO" id="GO:0006351">
    <property type="term" value="P:DNA-templated transcription"/>
    <property type="evidence" value="ECO:0007669"/>
    <property type="project" value="InterPro"/>
</dbReference>
<evidence type="ECO:0000313" key="11">
    <source>
        <dbReference type="Proteomes" id="UP000696573"/>
    </source>
</evidence>
<dbReference type="GO" id="GO:0005737">
    <property type="term" value="C:cytoplasm"/>
    <property type="evidence" value="ECO:0007669"/>
    <property type="project" value="UniProtKB-ARBA"/>
</dbReference>
<evidence type="ECO:0000256" key="2">
    <source>
        <dbReference type="ARBA" id="ARBA00004685"/>
    </source>
</evidence>
<dbReference type="Proteomes" id="UP000696573">
    <property type="component" value="Unassembled WGS sequence"/>
</dbReference>
<dbReference type="PROSITE" id="PS51349">
    <property type="entry name" value="FMN_HYDROXY_ACID_DH_2"/>
    <property type="match status" value="1"/>
</dbReference>
<dbReference type="EMBL" id="CABFNQ020000689">
    <property type="protein sequence ID" value="CAH0022984.1"/>
    <property type="molecule type" value="Genomic_DNA"/>
</dbReference>
<dbReference type="CDD" id="cd12148">
    <property type="entry name" value="fungal_TF_MHR"/>
    <property type="match status" value="1"/>
</dbReference>
<dbReference type="PANTHER" id="PTHR10578">
    <property type="entry name" value="S -2-HYDROXY-ACID OXIDASE-RELATED"/>
    <property type="match status" value="1"/>
</dbReference>
<dbReference type="InterPro" id="IPR012133">
    <property type="entry name" value="Alpha-hydoxy_acid_DH_FMN"/>
</dbReference>
<keyword evidence="3" id="KW-0560">Oxidoreductase</keyword>
<dbReference type="InterPro" id="IPR007219">
    <property type="entry name" value="XnlR_reg_dom"/>
</dbReference>
<dbReference type="CDD" id="cd02809">
    <property type="entry name" value="alpha_hydroxyacid_oxid_FMN"/>
    <property type="match status" value="1"/>
</dbReference>
<evidence type="ECO:0000256" key="3">
    <source>
        <dbReference type="ARBA" id="ARBA00023002"/>
    </source>
</evidence>
<comment type="similarity">
    <text evidence="5">Belongs to the FMN-dependent alpha-hydroxy acid dehydrogenase family.</text>
</comment>